<dbReference type="AlphaFoldDB" id="A0AAV6VMY6"/>
<evidence type="ECO:0000256" key="1">
    <source>
        <dbReference type="SAM" id="MobiDB-lite"/>
    </source>
</evidence>
<reference evidence="2 3" key="1">
    <citation type="journal article" date="2022" name="Nat. Ecol. Evol.">
        <title>A masculinizing supergene underlies an exaggerated male reproductive morph in a spider.</title>
        <authorList>
            <person name="Hendrickx F."/>
            <person name="De Corte Z."/>
            <person name="Sonet G."/>
            <person name="Van Belleghem S.M."/>
            <person name="Kostlbacher S."/>
            <person name="Vangestel C."/>
        </authorList>
    </citation>
    <scope>NUCLEOTIDE SEQUENCE [LARGE SCALE GENOMIC DNA]</scope>
    <source>
        <strain evidence="2">W744_W776</strain>
    </source>
</reference>
<name>A0AAV6VMY6_9ARAC</name>
<dbReference type="EMBL" id="JAFNEN010000043">
    <property type="protein sequence ID" value="KAG8198162.1"/>
    <property type="molecule type" value="Genomic_DNA"/>
</dbReference>
<proteinExistence type="predicted"/>
<sequence>MSSPSEKECFLVISHCSNYQSTIPRKELDLRTKAIFASRNRQTNGPFNADENKTGGGGKDHLPPLGRNGPVALTTVPGGGPEKGPLRARRGRISKHTLSGIWTLSLVWHLLIRRDEDKRVGFGELFALEEGPCPFVSRSGERRKTKGRLKTTRDLRTRGTVVQDDADFVEMFSVDTNQMRTAKRRHLWTKKTFDRRYL</sequence>
<accession>A0AAV6VMY6</accession>
<organism evidence="2 3">
    <name type="scientific">Oedothorax gibbosus</name>
    <dbReference type="NCBI Taxonomy" id="931172"/>
    <lineage>
        <taxon>Eukaryota</taxon>
        <taxon>Metazoa</taxon>
        <taxon>Ecdysozoa</taxon>
        <taxon>Arthropoda</taxon>
        <taxon>Chelicerata</taxon>
        <taxon>Arachnida</taxon>
        <taxon>Araneae</taxon>
        <taxon>Araneomorphae</taxon>
        <taxon>Entelegynae</taxon>
        <taxon>Araneoidea</taxon>
        <taxon>Linyphiidae</taxon>
        <taxon>Erigoninae</taxon>
        <taxon>Oedothorax</taxon>
    </lineage>
</organism>
<comment type="caution">
    <text evidence="2">The sequence shown here is derived from an EMBL/GenBank/DDBJ whole genome shotgun (WGS) entry which is preliminary data.</text>
</comment>
<protein>
    <submittedName>
        <fullName evidence="2">Uncharacterized protein</fullName>
    </submittedName>
</protein>
<evidence type="ECO:0000313" key="3">
    <source>
        <dbReference type="Proteomes" id="UP000827092"/>
    </source>
</evidence>
<feature type="region of interest" description="Disordered" evidence="1">
    <location>
        <begin position="41"/>
        <end position="60"/>
    </location>
</feature>
<gene>
    <name evidence="2" type="ORF">JTE90_006913</name>
</gene>
<dbReference type="Proteomes" id="UP000827092">
    <property type="component" value="Unassembled WGS sequence"/>
</dbReference>
<keyword evidence="3" id="KW-1185">Reference proteome</keyword>
<evidence type="ECO:0000313" key="2">
    <source>
        <dbReference type="EMBL" id="KAG8198162.1"/>
    </source>
</evidence>
<feature type="compositionally biased region" description="Basic and acidic residues" evidence="1">
    <location>
        <begin position="50"/>
        <end position="60"/>
    </location>
</feature>